<dbReference type="GO" id="GO:0005524">
    <property type="term" value="F:ATP binding"/>
    <property type="evidence" value="ECO:0007669"/>
    <property type="project" value="UniProtKB-KW"/>
</dbReference>
<proteinExistence type="predicted"/>
<feature type="domain" description="ABC transporter" evidence="4">
    <location>
        <begin position="10"/>
        <end position="240"/>
    </location>
</feature>
<evidence type="ECO:0000256" key="1">
    <source>
        <dbReference type="ARBA" id="ARBA00022448"/>
    </source>
</evidence>
<reference evidence="5 6" key="1">
    <citation type="submission" date="2020-11" db="EMBL/GenBank/DDBJ databases">
        <title>Amino acid is mineralized and recycled by bacteria in oceanic microbiome.</title>
        <authorList>
            <person name="Zheng L.Y."/>
        </authorList>
    </citation>
    <scope>NUCLEOTIDE SEQUENCE [LARGE SCALE GENOMIC DNA]</scope>
    <source>
        <strain evidence="5 6">A32-1</strain>
    </source>
</reference>
<protein>
    <submittedName>
        <fullName evidence="5">ABC transporter ATP-binding protein</fullName>
    </submittedName>
</protein>
<dbReference type="Gene3D" id="3.40.50.300">
    <property type="entry name" value="P-loop containing nucleotide triphosphate hydrolases"/>
    <property type="match status" value="1"/>
</dbReference>
<sequence length="240" mass="25380">MAERFADAVVTASDLSVTHVTPAGDVHALVDASLKLYPGELVVLIGPSGAGKTTLLHVLGGIEAASSGSARVGDVVITDASERELDRLRREDVAFIFQSFGLLDALTAAENVEIPLRIARAEPLVRDERVRMLLERVGLDGHASQRPAELSGGQRQRVAIARALAASPRVLLADEPTGQLDSHTAEAMIELIVSIAHEDGVAVLLSTHDPSIVARADRVLEIHDGVLTARMPHPQAAASE</sequence>
<gene>
    <name evidence="5" type="ORF">IT882_12475</name>
</gene>
<dbReference type="InterPro" id="IPR017871">
    <property type="entry name" value="ABC_transporter-like_CS"/>
</dbReference>
<dbReference type="RefSeq" id="WP_195692118.1">
    <property type="nucleotide sequence ID" value="NZ_CP064760.1"/>
</dbReference>
<organism evidence="5 6">
    <name type="scientific">Microbacterium schleiferi</name>
    <dbReference type="NCBI Taxonomy" id="69362"/>
    <lineage>
        <taxon>Bacteria</taxon>
        <taxon>Bacillati</taxon>
        <taxon>Actinomycetota</taxon>
        <taxon>Actinomycetes</taxon>
        <taxon>Micrococcales</taxon>
        <taxon>Microbacteriaceae</taxon>
        <taxon>Microbacterium</taxon>
    </lineage>
</organism>
<dbReference type="InterPro" id="IPR015854">
    <property type="entry name" value="ABC_transpr_LolD-like"/>
</dbReference>
<dbReference type="GO" id="GO:0022857">
    <property type="term" value="F:transmembrane transporter activity"/>
    <property type="evidence" value="ECO:0007669"/>
    <property type="project" value="TreeGrafter"/>
</dbReference>
<dbReference type="SMART" id="SM00382">
    <property type="entry name" value="AAA"/>
    <property type="match status" value="1"/>
</dbReference>
<keyword evidence="3 5" id="KW-0067">ATP-binding</keyword>
<name>A0A7S8RGX8_9MICO</name>
<dbReference type="GO" id="GO:0016887">
    <property type="term" value="F:ATP hydrolysis activity"/>
    <property type="evidence" value="ECO:0007669"/>
    <property type="project" value="InterPro"/>
</dbReference>
<dbReference type="SUPFAM" id="SSF52540">
    <property type="entry name" value="P-loop containing nucleoside triphosphate hydrolases"/>
    <property type="match status" value="1"/>
</dbReference>
<accession>A0A7S8RGX8</accession>
<dbReference type="GO" id="GO:0005886">
    <property type="term" value="C:plasma membrane"/>
    <property type="evidence" value="ECO:0007669"/>
    <property type="project" value="TreeGrafter"/>
</dbReference>
<evidence type="ECO:0000259" key="4">
    <source>
        <dbReference type="PROSITE" id="PS50893"/>
    </source>
</evidence>
<dbReference type="Proteomes" id="UP000594480">
    <property type="component" value="Chromosome"/>
</dbReference>
<dbReference type="AlphaFoldDB" id="A0A7S8RGX8"/>
<dbReference type="KEGG" id="msf:IT882_12475"/>
<evidence type="ECO:0000256" key="3">
    <source>
        <dbReference type="ARBA" id="ARBA00022840"/>
    </source>
</evidence>
<dbReference type="PANTHER" id="PTHR24220:SF685">
    <property type="entry name" value="ABC TRANSPORTER RELATED"/>
    <property type="match status" value="1"/>
</dbReference>
<evidence type="ECO:0000256" key="2">
    <source>
        <dbReference type="ARBA" id="ARBA00022741"/>
    </source>
</evidence>
<dbReference type="PROSITE" id="PS00211">
    <property type="entry name" value="ABC_TRANSPORTER_1"/>
    <property type="match status" value="1"/>
</dbReference>
<dbReference type="InterPro" id="IPR003593">
    <property type="entry name" value="AAA+_ATPase"/>
</dbReference>
<dbReference type="PANTHER" id="PTHR24220">
    <property type="entry name" value="IMPORT ATP-BINDING PROTEIN"/>
    <property type="match status" value="1"/>
</dbReference>
<dbReference type="InterPro" id="IPR027417">
    <property type="entry name" value="P-loop_NTPase"/>
</dbReference>
<evidence type="ECO:0000313" key="6">
    <source>
        <dbReference type="Proteomes" id="UP000594480"/>
    </source>
</evidence>
<dbReference type="InterPro" id="IPR003439">
    <property type="entry name" value="ABC_transporter-like_ATP-bd"/>
</dbReference>
<dbReference type="EMBL" id="CP064760">
    <property type="protein sequence ID" value="QPE04027.1"/>
    <property type="molecule type" value="Genomic_DNA"/>
</dbReference>
<dbReference type="InterPro" id="IPR017911">
    <property type="entry name" value="MacB-like_ATP-bd"/>
</dbReference>
<dbReference type="Pfam" id="PF00005">
    <property type="entry name" value="ABC_tran"/>
    <property type="match status" value="1"/>
</dbReference>
<dbReference type="PROSITE" id="PS50893">
    <property type="entry name" value="ABC_TRANSPORTER_2"/>
    <property type="match status" value="1"/>
</dbReference>
<evidence type="ECO:0000313" key="5">
    <source>
        <dbReference type="EMBL" id="QPE04027.1"/>
    </source>
</evidence>
<dbReference type="CDD" id="cd03255">
    <property type="entry name" value="ABC_MJ0796_LolCDE_FtsE"/>
    <property type="match status" value="1"/>
</dbReference>
<keyword evidence="1" id="KW-0813">Transport</keyword>
<keyword evidence="2" id="KW-0547">Nucleotide-binding</keyword>
<keyword evidence="6" id="KW-1185">Reference proteome</keyword>